<feature type="compositionally biased region" description="Basic residues" evidence="1">
    <location>
        <begin position="373"/>
        <end position="382"/>
    </location>
</feature>
<accession>A0A5N6KQC8</accession>
<reference evidence="2 3" key="1">
    <citation type="submission" date="2019-06" db="EMBL/GenBank/DDBJ databases">
        <title>A chromosomal-level reference genome of Carpinus fangiana (Coryloideae, Betulaceae).</title>
        <authorList>
            <person name="Yang X."/>
            <person name="Wang Z."/>
            <person name="Zhang L."/>
            <person name="Hao G."/>
            <person name="Liu J."/>
            <person name="Yang Y."/>
        </authorList>
    </citation>
    <scope>NUCLEOTIDE SEQUENCE [LARGE SCALE GENOMIC DNA]</scope>
    <source>
        <strain evidence="2">Cfa_2016G</strain>
        <tissue evidence="2">Leaf</tissue>
    </source>
</reference>
<sequence>MNRENSATGFRRGHANGVRRRILNIPKITPAFSLNSDISLSTKINTQKSQATLLSLNKKSNSVAKKLLSRGETHRFVTSRRPRVVTSIRPGSYEFEVELIKAGVLFPRNAQVPSNYKFLRDVLGEVKDTTHSLYRQKRQFDRFSRACSDAKDENEITAIVLRELDFQDLLRGPNEVFNNVCMHHPISPKISSSQPDRYCGEKKSSIPFSVSTALLKYIQPSTSADCLLAPNFFLEFKGPKGTAAVCKRQAFHNGAIGAQAMHMMRQHIDIPEKTLFDAKAYTITITIEASTAISIYSTHVTQQIDAHQNIKRAPENSLSYHIVEIGTYHLRSSVESFVEGLSALSNAHSWARRQRRKLLSALQSSTSATRSTRPPKRKICST</sequence>
<organism evidence="2 3">
    <name type="scientific">Carpinus fangiana</name>
    <dbReference type="NCBI Taxonomy" id="176857"/>
    <lineage>
        <taxon>Eukaryota</taxon>
        <taxon>Viridiplantae</taxon>
        <taxon>Streptophyta</taxon>
        <taxon>Embryophyta</taxon>
        <taxon>Tracheophyta</taxon>
        <taxon>Spermatophyta</taxon>
        <taxon>Magnoliopsida</taxon>
        <taxon>eudicotyledons</taxon>
        <taxon>Gunneridae</taxon>
        <taxon>Pentapetalae</taxon>
        <taxon>rosids</taxon>
        <taxon>fabids</taxon>
        <taxon>Fagales</taxon>
        <taxon>Betulaceae</taxon>
        <taxon>Carpinus</taxon>
    </lineage>
</organism>
<evidence type="ECO:0000256" key="1">
    <source>
        <dbReference type="SAM" id="MobiDB-lite"/>
    </source>
</evidence>
<dbReference type="AlphaFoldDB" id="A0A5N6KQC8"/>
<feature type="region of interest" description="Disordered" evidence="1">
    <location>
        <begin position="361"/>
        <end position="382"/>
    </location>
</feature>
<dbReference type="Proteomes" id="UP000327013">
    <property type="component" value="Unassembled WGS sequence"/>
</dbReference>
<feature type="compositionally biased region" description="Low complexity" evidence="1">
    <location>
        <begin position="361"/>
        <end position="372"/>
    </location>
</feature>
<proteinExistence type="predicted"/>
<protein>
    <submittedName>
        <fullName evidence="2">Uncharacterized protein</fullName>
    </submittedName>
</protein>
<evidence type="ECO:0000313" key="2">
    <source>
        <dbReference type="EMBL" id="KAB8337285.1"/>
    </source>
</evidence>
<dbReference type="OrthoDB" id="5336565at2759"/>
<comment type="caution">
    <text evidence="2">The sequence shown here is derived from an EMBL/GenBank/DDBJ whole genome shotgun (WGS) entry which is preliminary data.</text>
</comment>
<name>A0A5N6KQC8_9ROSI</name>
<evidence type="ECO:0000313" key="3">
    <source>
        <dbReference type="Proteomes" id="UP000327013"/>
    </source>
</evidence>
<keyword evidence="3" id="KW-1185">Reference proteome</keyword>
<dbReference type="EMBL" id="VIBQ01000009">
    <property type="protein sequence ID" value="KAB8337285.1"/>
    <property type="molecule type" value="Genomic_DNA"/>
</dbReference>
<gene>
    <name evidence="2" type="ORF">FH972_021586</name>
</gene>